<accession>A0A099IBI6</accession>
<feature type="transmembrane region" description="Helical" evidence="1">
    <location>
        <begin position="7"/>
        <end position="25"/>
    </location>
</feature>
<reference evidence="4" key="2">
    <citation type="journal article" date="2019" name="Nat. Med.">
        <title>A library of human gut bacterial isolates paired with longitudinal multiomics data enables mechanistic microbiome research.</title>
        <authorList>
            <person name="Poyet M."/>
            <person name="Groussin M."/>
            <person name="Gibbons S.M."/>
            <person name="Avila-Pacheco J."/>
            <person name="Jiang X."/>
            <person name="Kearney S.M."/>
            <person name="Perrotta A.R."/>
            <person name="Berdy B."/>
            <person name="Zhao S."/>
            <person name="Lieberman T.D."/>
            <person name="Swanson P.K."/>
            <person name="Smith M."/>
            <person name="Roesemann S."/>
            <person name="Alexander J.E."/>
            <person name="Rich S.A."/>
            <person name="Livny J."/>
            <person name="Vlamakis H."/>
            <person name="Clish C."/>
            <person name="Bullock K."/>
            <person name="Deik A."/>
            <person name="Scott J."/>
            <person name="Pierce K.A."/>
            <person name="Xavier R.J."/>
            <person name="Alm E.J."/>
        </authorList>
    </citation>
    <scope>NUCLEOTIDE SEQUENCE</scope>
    <source>
        <strain evidence="4">BIOML-A12</strain>
    </source>
</reference>
<reference evidence="3" key="4">
    <citation type="journal article" date="2022" name="Clin. Infect. Dis.">
        <title>Association between Clostridium innocuum and antibiotic-associated diarrhea in adults and children: A cross-sectional study and comparative genomics analysis.</title>
        <authorList>
            <person name="Cherny K.E."/>
            <person name="Muscat E.B."/>
            <person name="Balaji A."/>
            <person name="Mukherjee J."/>
            <person name="Ozer E.A."/>
            <person name="Angarone M.P."/>
            <person name="Hauser A.R."/>
            <person name="Sichel J.S."/>
            <person name="Amponsah E."/>
            <person name="Kociolek L.K."/>
        </authorList>
    </citation>
    <scope>NUCLEOTIDE SEQUENCE</scope>
    <source>
        <strain evidence="3">NU1-AC-029v</strain>
    </source>
</reference>
<evidence type="ECO:0000313" key="5">
    <source>
        <dbReference type="EMBL" id="QJA01157.1"/>
    </source>
</evidence>
<keyword evidence="1" id="KW-0472">Membrane</keyword>
<evidence type="ECO:0000313" key="4">
    <source>
        <dbReference type="EMBL" id="MZH54840.1"/>
    </source>
</evidence>
<dbReference type="EMBL" id="WWTN01000004">
    <property type="protein sequence ID" value="MZH54840.1"/>
    <property type="molecule type" value="Genomic_DNA"/>
</dbReference>
<dbReference type="RefSeq" id="WP_002606940.1">
    <property type="nucleotide sequence ID" value="NZ_AP025565.1"/>
</dbReference>
<keyword evidence="1" id="KW-1133">Transmembrane helix</keyword>
<sequence length="72" mass="8360">MSRFQQFWWYIGVCMTAVALLLSVVTRNWVLAILCAVSTAGLRKLNDKVELPKVYTQRGIKNEWFTPGRQQK</sequence>
<name>A0A099IBI6_CLOIN</name>
<dbReference type="Proteomes" id="UP000604383">
    <property type="component" value="Unassembled WGS sequence"/>
</dbReference>
<dbReference type="Proteomes" id="UP000503330">
    <property type="component" value="Chromosome"/>
</dbReference>
<gene>
    <name evidence="2" type="ORF">CIAN88_02805</name>
    <name evidence="5" type="ORF">G4D54_01385</name>
    <name evidence="4" type="ORF">GT664_03470</name>
    <name evidence="3" type="ORF">MKC95_15650</name>
</gene>
<dbReference type="EMBL" id="CP048838">
    <property type="protein sequence ID" value="QJA01157.1"/>
    <property type="molecule type" value="Genomic_DNA"/>
</dbReference>
<organism evidence="2 6">
    <name type="scientific">Clostridium innocuum</name>
    <dbReference type="NCBI Taxonomy" id="1522"/>
    <lineage>
        <taxon>Bacteria</taxon>
        <taxon>Bacillati</taxon>
        <taxon>Bacillota</taxon>
        <taxon>Clostridia</taxon>
        <taxon>Eubacteriales</taxon>
        <taxon>Clostridiaceae</taxon>
        <taxon>Clostridium</taxon>
    </lineage>
</organism>
<dbReference type="GeneID" id="61924148"/>
<evidence type="ECO:0000313" key="7">
    <source>
        <dbReference type="Proteomes" id="UP000503330"/>
    </source>
</evidence>
<protein>
    <submittedName>
        <fullName evidence="2">Uncharacterized protein</fullName>
    </submittedName>
</protein>
<evidence type="ECO:0000313" key="6">
    <source>
        <dbReference type="Proteomes" id="UP000030008"/>
    </source>
</evidence>
<proteinExistence type="predicted"/>
<dbReference type="EMBL" id="JQIF01000014">
    <property type="protein sequence ID" value="KGJ54572.1"/>
    <property type="molecule type" value="Genomic_DNA"/>
</dbReference>
<evidence type="ECO:0000313" key="3">
    <source>
        <dbReference type="EMBL" id="MCR0234206.1"/>
    </source>
</evidence>
<evidence type="ECO:0000313" key="2">
    <source>
        <dbReference type="EMBL" id="KGJ54572.1"/>
    </source>
</evidence>
<dbReference type="Proteomes" id="UP001203972">
    <property type="component" value="Unassembled WGS sequence"/>
</dbReference>
<keyword evidence="1" id="KW-0812">Transmembrane</keyword>
<dbReference type="EMBL" id="JAKTMA010000029">
    <property type="protein sequence ID" value="MCR0234206.1"/>
    <property type="molecule type" value="Genomic_DNA"/>
</dbReference>
<reference evidence="2 6" key="1">
    <citation type="submission" date="2014-08" db="EMBL/GenBank/DDBJ databases">
        <title>Clostridium innocuum, an unnegligible vancomycin-resistant pathogen causing extra-intestinal infections.</title>
        <authorList>
            <person name="Feng Y."/>
            <person name="Chiu C.-H."/>
        </authorList>
    </citation>
    <scope>NUCLEOTIDE SEQUENCE [LARGE SCALE GENOMIC DNA]</scope>
    <source>
        <strain evidence="2 6">AN88</strain>
    </source>
</reference>
<evidence type="ECO:0000256" key="1">
    <source>
        <dbReference type="SAM" id="Phobius"/>
    </source>
</evidence>
<dbReference type="AlphaFoldDB" id="A0A099IBI6"/>
<dbReference type="Proteomes" id="UP000030008">
    <property type="component" value="Unassembled WGS sequence"/>
</dbReference>
<reference evidence="5 7" key="3">
    <citation type="submission" date="2020-02" db="EMBL/GenBank/DDBJ databases">
        <authorList>
            <person name="Kociolek L.K."/>
            <person name="Ozer E.A."/>
        </authorList>
    </citation>
    <scope>NUCLEOTIDE SEQUENCE [LARGE SCALE GENOMIC DNA]</scope>
    <source>
        <strain evidence="5 7">ATCC 14501</strain>
    </source>
</reference>